<evidence type="ECO:0000313" key="4">
    <source>
        <dbReference type="EMBL" id="CAB4907821.1"/>
    </source>
</evidence>
<evidence type="ECO:0000256" key="2">
    <source>
        <dbReference type="ARBA" id="ARBA00022801"/>
    </source>
</evidence>
<dbReference type="GO" id="GO:0016597">
    <property type="term" value="F:amino acid binding"/>
    <property type="evidence" value="ECO:0007669"/>
    <property type="project" value="TreeGrafter"/>
</dbReference>
<reference evidence="4" key="1">
    <citation type="submission" date="2020-05" db="EMBL/GenBank/DDBJ databases">
        <authorList>
            <person name="Chiriac C."/>
            <person name="Salcher M."/>
            <person name="Ghai R."/>
            <person name="Kavagutti S V."/>
        </authorList>
    </citation>
    <scope>NUCLEOTIDE SEQUENCE</scope>
</reference>
<dbReference type="GO" id="GO:0016403">
    <property type="term" value="F:dimethylargininase activity"/>
    <property type="evidence" value="ECO:0007669"/>
    <property type="project" value="TreeGrafter"/>
</dbReference>
<comment type="similarity">
    <text evidence="1">Belongs to the DDAH family.</text>
</comment>
<evidence type="ECO:0000256" key="1">
    <source>
        <dbReference type="ARBA" id="ARBA00008532"/>
    </source>
</evidence>
<dbReference type="FunFam" id="3.75.10.10:FF:000004">
    <property type="entry name" value="N(G),N(G)-dimethylarginine dimethylaminohydrolase 1"/>
    <property type="match status" value="1"/>
</dbReference>
<dbReference type="GO" id="GO:0006525">
    <property type="term" value="P:arginine metabolic process"/>
    <property type="evidence" value="ECO:0007669"/>
    <property type="project" value="TreeGrafter"/>
</dbReference>
<dbReference type="SUPFAM" id="SSF55909">
    <property type="entry name" value="Pentein"/>
    <property type="match status" value="1"/>
</dbReference>
<dbReference type="NCBIfam" id="NF045660">
    <property type="entry name" value="DiMthArgaseDdahStm"/>
    <property type="match status" value="1"/>
</dbReference>
<dbReference type="Gene3D" id="3.75.10.10">
    <property type="entry name" value="L-arginine/glycine Amidinotransferase, Chain A"/>
    <property type="match status" value="1"/>
</dbReference>
<feature type="transmembrane region" description="Helical" evidence="3">
    <location>
        <begin position="12"/>
        <end position="34"/>
    </location>
</feature>
<accession>A0A6J7GHJ2</accession>
<keyword evidence="3" id="KW-0472">Membrane</keyword>
<feature type="transmembrane region" description="Helical" evidence="3">
    <location>
        <begin position="73"/>
        <end position="93"/>
    </location>
</feature>
<dbReference type="AlphaFoldDB" id="A0A6J7GHJ2"/>
<dbReference type="GO" id="GO:0045429">
    <property type="term" value="P:positive regulation of nitric oxide biosynthetic process"/>
    <property type="evidence" value="ECO:0007669"/>
    <property type="project" value="TreeGrafter"/>
</dbReference>
<dbReference type="PANTHER" id="PTHR12737:SF9">
    <property type="entry name" value="DIMETHYLARGININASE"/>
    <property type="match status" value="1"/>
</dbReference>
<dbReference type="InterPro" id="IPR033199">
    <property type="entry name" value="DDAH-like"/>
</dbReference>
<organism evidence="4">
    <name type="scientific">freshwater metagenome</name>
    <dbReference type="NCBI Taxonomy" id="449393"/>
    <lineage>
        <taxon>unclassified sequences</taxon>
        <taxon>metagenomes</taxon>
        <taxon>ecological metagenomes</taxon>
    </lineage>
</organism>
<evidence type="ECO:0000256" key="3">
    <source>
        <dbReference type="SAM" id="Phobius"/>
    </source>
</evidence>
<feature type="transmembrane region" description="Helical" evidence="3">
    <location>
        <begin position="46"/>
        <end position="66"/>
    </location>
</feature>
<dbReference type="PANTHER" id="PTHR12737">
    <property type="entry name" value="DIMETHYLARGININE DIMETHYLAMINOHYDROLASE"/>
    <property type="match status" value="1"/>
</dbReference>
<dbReference type="GO" id="GO:0000052">
    <property type="term" value="P:citrulline metabolic process"/>
    <property type="evidence" value="ECO:0007669"/>
    <property type="project" value="TreeGrafter"/>
</dbReference>
<gene>
    <name evidence="4" type="ORF">UFOPK3516_01302</name>
</gene>
<keyword evidence="3" id="KW-1133">Transmembrane helix</keyword>
<proteinExistence type="inferred from homology"/>
<feature type="transmembrane region" description="Helical" evidence="3">
    <location>
        <begin position="113"/>
        <end position="137"/>
    </location>
</feature>
<keyword evidence="2" id="KW-0378">Hydrolase</keyword>
<keyword evidence="3" id="KW-0812">Transmembrane</keyword>
<name>A0A6J7GHJ2_9ZZZZ</name>
<protein>
    <submittedName>
        <fullName evidence="4">Unannotated protein</fullName>
    </submittedName>
</protein>
<dbReference type="EMBL" id="CAFBMB010000129">
    <property type="protein sequence ID" value="CAB4907821.1"/>
    <property type="molecule type" value="Genomic_DNA"/>
</dbReference>
<sequence length="399" mass="42734">MIRPVLQRALAALATSAAVTFAVLVANDIAYFIAQKMLLEVVARATVFYAPALGFLFVLIWVAAFLPLMSTRWLALASGVVAAVVSGLLGVGLQVQAQSPGYLAFWSEAIAGLVDLCLIFFVAAVIATATLGVWVNTSLRKILSRRRAKIALVRAPASTLSQGLVTHITRRRVNLDKADEQWDSYVDALQECGWRIVEVTPNDNLPDSVFVEDTVVVLGDTAIITSPGADERREETADTEVAVRTLGLRIAHIHEPGRLDGGDVLVVGDMIYVGRSTRSNDEGLRQLRALTRSLGFTVVAVPVGKALHLKSAVSALPDGTIIGFAQALPDTSVFSRFLAVPEALGATVVIVDHHSVLISASAPKTADLLRSLGYRVIAVEMTEFEKLEGSVTCLSVLIR</sequence>